<dbReference type="EMBL" id="MH976515">
    <property type="protein sequence ID" value="AYR03194.1"/>
    <property type="molecule type" value="Genomic_DNA"/>
</dbReference>
<sequence length="206" mass="23005">MTIATEDALKVVARHLDAIDQDVFTPDLLREEAKRLVKEAELDAIQDEINKLPGIALALAGFGWLAVKAAKPDLDGVSNYDDLSLRKKLEYYQFADAVITAFRLADPRFIELSDRCVGRIPTEEDEAAVYGAPIVVQQGEKIPGDVNAVRSSFDGGQVFVRSFDRERWVPSQYVEADTSSLANQGLGFTEDKFMRVEYPLTQVWSF</sequence>
<dbReference type="KEGG" id="vg:70080835"/>
<dbReference type="RefSeq" id="YP_010246293.1">
    <property type="nucleotide sequence ID" value="NC_060134.1"/>
</dbReference>
<gene>
    <name evidence="1" type="primary">48</name>
    <name evidence="1" type="ORF">SEA_OCTOBIEN14_48</name>
</gene>
<dbReference type="GeneID" id="70080835"/>
<keyword evidence="2" id="KW-1185">Reference proteome</keyword>
<organism evidence="1 2">
    <name type="scientific">Gordonia phage Octobien14</name>
    <dbReference type="NCBI Taxonomy" id="2483673"/>
    <lineage>
        <taxon>Viruses</taxon>
        <taxon>Duplodnaviria</taxon>
        <taxon>Heunggongvirae</taxon>
        <taxon>Uroviricota</taxon>
        <taxon>Caudoviricetes</taxon>
        <taxon>Deeyouvirinae</taxon>
        <taxon>Octobienvirus</taxon>
        <taxon>Octobienvirus octobien14</taxon>
    </lineage>
</organism>
<evidence type="ECO:0000313" key="2">
    <source>
        <dbReference type="Proteomes" id="UP000280547"/>
    </source>
</evidence>
<name>A0A3G3MB45_9CAUD</name>
<proteinExistence type="predicted"/>
<reference evidence="1 2" key="1">
    <citation type="submission" date="2018-09" db="EMBL/GenBank/DDBJ databases">
        <authorList>
            <person name="Amanuel B.M."/>
            <person name="Anspach C.J."/>
            <person name="Chiquito R.J."/>
            <person name="Gales J.M."/>
            <person name="Hall T."/>
            <person name="Hotaki K."/>
            <person name="Lozano B."/>
            <person name="Mugisha B."/>
            <person name="Fogarty M.P."/>
            <person name="Leadon S.A."/>
            <person name="Molloy S.D."/>
            <person name="Garlena R.A."/>
            <person name="Russell D.A."/>
            <person name="Pope W.H."/>
            <person name="Jacobs-Sera D."/>
            <person name="Hatfull G.F."/>
        </authorList>
    </citation>
    <scope>NUCLEOTIDE SEQUENCE [LARGE SCALE GENOMIC DNA]</scope>
</reference>
<protein>
    <submittedName>
        <fullName evidence="1">Uncharacterized protein</fullName>
    </submittedName>
</protein>
<evidence type="ECO:0000313" key="1">
    <source>
        <dbReference type="EMBL" id="AYR03194.1"/>
    </source>
</evidence>
<accession>A0A3G3MB45</accession>
<dbReference type="Proteomes" id="UP000280547">
    <property type="component" value="Segment"/>
</dbReference>